<evidence type="ECO:0000256" key="4">
    <source>
        <dbReference type="ARBA" id="ARBA00023125"/>
    </source>
</evidence>
<dbReference type="InterPro" id="IPR036885">
    <property type="entry name" value="SWIB_MDM2_dom_sf"/>
</dbReference>
<feature type="region of interest" description="Disordered" evidence="6">
    <location>
        <begin position="1179"/>
        <end position="1205"/>
    </location>
</feature>
<dbReference type="GO" id="GO:0003677">
    <property type="term" value="F:DNA binding"/>
    <property type="evidence" value="ECO:0007669"/>
    <property type="project" value="UniProtKB-KW"/>
</dbReference>
<dbReference type="SMART" id="SM00249">
    <property type="entry name" value="PHD"/>
    <property type="match status" value="1"/>
</dbReference>
<dbReference type="PANTHER" id="PTHR46695:SF4">
    <property type="entry name" value="ZINC FINGER CCCH DOMAIN-CONTAINING PROTEIN 44"/>
    <property type="match status" value="1"/>
</dbReference>
<dbReference type="Pfam" id="PF25980">
    <property type="entry name" value="NERD_plant"/>
    <property type="match status" value="1"/>
</dbReference>
<name>A0A251LGN7_MANES</name>
<feature type="compositionally biased region" description="Polar residues" evidence="6">
    <location>
        <begin position="1190"/>
        <end position="1200"/>
    </location>
</feature>
<evidence type="ECO:0000313" key="13">
    <source>
        <dbReference type="Proteomes" id="UP000091857"/>
    </source>
</evidence>
<keyword evidence="13" id="KW-1185">Reference proteome</keyword>
<feature type="region of interest" description="Disordered" evidence="6">
    <location>
        <begin position="1243"/>
        <end position="1528"/>
    </location>
</feature>
<evidence type="ECO:0000256" key="6">
    <source>
        <dbReference type="SAM" id="MobiDB-lite"/>
    </source>
</evidence>
<keyword evidence="3 5" id="KW-0862">Zinc</keyword>
<dbReference type="InterPro" id="IPR019787">
    <property type="entry name" value="Znf_PHD-finger"/>
</dbReference>
<dbReference type="SMART" id="SM00151">
    <property type="entry name" value="SWIB"/>
    <property type="match status" value="1"/>
</dbReference>
<feature type="zinc finger region" description="C3H1-type" evidence="5">
    <location>
        <begin position="1526"/>
        <end position="1552"/>
    </location>
</feature>
<dbReference type="SUPFAM" id="SSF159042">
    <property type="entry name" value="Plus3-like"/>
    <property type="match status" value="1"/>
</dbReference>
<keyword evidence="1 5" id="KW-0479">Metal-binding</keyword>
<dbReference type="Proteomes" id="UP000091857">
    <property type="component" value="Chromosome 2"/>
</dbReference>
<dbReference type="EMBL" id="CM004388">
    <property type="protein sequence ID" value="OAY57490.1"/>
    <property type="molecule type" value="Genomic_DNA"/>
</dbReference>
<evidence type="ECO:0000259" key="7">
    <source>
        <dbReference type="PROSITE" id="PS50016"/>
    </source>
</evidence>
<evidence type="ECO:0000259" key="10">
    <source>
        <dbReference type="PROSITE" id="PS51360"/>
    </source>
</evidence>
<dbReference type="SUPFAM" id="SSF57903">
    <property type="entry name" value="FYVE/PHD zinc finger"/>
    <property type="match status" value="1"/>
</dbReference>
<feature type="domain" description="GYF" evidence="9">
    <location>
        <begin position="829"/>
        <end position="883"/>
    </location>
</feature>
<dbReference type="InterPro" id="IPR019835">
    <property type="entry name" value="SWIB_domain"/>
</dbReference>
<feature type="compositionally biased region" description="Gly residues" evidence="6">
    <location>
        <begin position="1512"/>
        <end position="1521"/>
    </location>
</feature>
<dbReference type="Gene3D" id="3.30.1490.40">
    <property type="match status" value="1"/>
</dbReference>
<dbReference type="InterPro" id="IPR011011">
    <property type="entry name" value="Znf_FYVE_PHD"/>
</dbReference>
<evidence type="ECO:0000259" key="11">
    <source>
        <dbReference type="PROSITE" id="PS51925"/>
    </source>
</evidence>
<feature type="compositionally biased region" description="Basic and acidic residues" evidence="6">
    <location>
        <begin position="10"/>
        <end position="29"/>
    </location>
</feature>
<feature type="compositionally biased region" description="Polar residues" evidence="6">
    <location>
        <begin position="1286"/>
        <end position="1305"/>
    </location>
</feature>
<dbReference type="Gene3D" id="1.10.245.10">
    <property type="entry name" value="SWIB/MDM2 domain"/>
    <property type="match status" value="1"/>
</dbReference>
<dbReference type="SUPFAM" id="SSF90229">
    <property type="entry name" value="CCCH zinc finger"/>
    <property type="match status" value="1"/>
</dbReference>
<gene>
    <name evidence="12" type="ORF">MANES_02G101200</name>
</gene>
<protein>
    <recommendedName>
        <fullName evidence="14">Zinc finger CCCH domain-containing protein 44</fullName>
    </recommendedName>
</protein>
<dbReference type="InterPro" id="IPR036128">
    <property type="entry name" value="Plus3-like_sf"/>
</dbReference>
<feature type="compositionally biased region" description="Polar residues" evidence="6">
    <location>
        <begin position="1337"/>
        <end position="1353"/>
    </location>
</feature>
<evidence type="ECO:0008006" key="14">
    <source>
        <dbReference type="Google" id="ProtNLM"/>
    </source>
</evidence>
<dbReference type="PROSITE" id="PS51360">
    <property type="entry name" value="PLUS3"/>
    <property type="match status" value="1"/>
</dbReference>
<dbReference type="SMART" id="SM00356">
    <property type="entry name" value="ZnF_C3H1"/>
    <property type="match status" value="1"/>
</dbReference>
<feature type="region of interest" description="Disordered" evidence="6">
    <location>
        <begin position="1"/>
        <end position="35"/>
    </location>
</feature>
<dbReference type="InterPro" id="IPR004343">
    <property type="entry name" value="Plus-3_dom"/>
</dbReference>
<dbReference type="CDD" id="cd10567">
    <property type="entry name" value="SWIB-MDM2_like"/>
    <property type="match status" value="1"/>
</dbReference>
<dbReference type="SUPFAM" id="SSF55277">
    <property type="entry name" value="GYF domain"/>
    <property type="match status" value="1"/>
</dbReference>
<evidence type="ECO:0000313" key="12">
    <source>
        <dbReference type="EMBL" id="OAY57490.1"/>
    </source>
</evidence>
<dbReference type="Pfam" id="PF02213">
    <property type="entry name" value="GYF"/>
    <property type="match status" value="1"/>
</dbReference>
<evidence type="ECO:0000256" key="1">
    <source>
        <dbReference type="ARBA" id="ARBA00022723"/>
    </source>
</evidence>
<feature type="compositionally biased region" description="Polar residues" evidence="6">
    <location>
        <begin position="1448"/>
        <end position="1473"/>
    </location>
</feature>
<dbReference type="EMBL" id="CM004388">
    <property type="protein sequence ID" value="OAY57489.1"/>
    <property type="molecule type" value="Genomic_DNA"/>
</dbReference>
<dbReference type="InterPro" id="IPR019786">
    <property type="entry name" value="Zinc_finger_PHD-type_CS"/>
</dbReference>
<feature type="compositionally biased region" description="Basic and acidic residues" evidence="6">
    <location>
        <begin position="1010"/>
        <end position="1028"/>
    </location>
</feature>
<evidence type="ECO:0000259" key="8">
    <source>
        <dbReference type="PROSITE" id="PS50103"/>
    </source>
</evidence>
<reference evidence="12 13" key="1">
    <citation type="submission" date="2016-02" db="EMBL/GenBank/DDBJ databases">
        <title>WGS assembly of Manihot esculenta.</title>
        <authorList>
            <person name="Bredeson J.V."/>
            <person name="Prochnik S.E."/>
            <person name="Lyons J.B."/>
            <person name="Schmutz J."/>
            <person name="Grimwood J."/>
            <person name="Vrebalov J."/>
            <person name="Bart R.S."/>
            <person name="Amuge T."/>
            <person name="Ferguson M.E."/>
            <person name="Green R."/>
            <person name="Putnam N."/>
            <person name="Stites J."/>
            <person name="Rounsley S."/>
            <person name="Rokhsar D.S."/>
        </authorList>
    </citation>
    <scope>NUCLEOTIDE SEQUENCE [LARGE SCALE GENOMIC DNA]</scope>
    <source>
        <strain evidence="13">cv. AM560-2</strain>
        <tissue evidence="12">Leaf</tissue>
    </source>
</reference>
<feature type="domain" description="PHD-type" evidence="7">
    <location>
        <begin position="119"/>
        <end position="185"/>
    </location>
</feature>
<organism evidence="12 13">
    <name type="scientific">Manihot esculenta</name>
    <name type="common">Cassava</name>
    <name type="synonym">Jatropha manihot</name>
    <dbReference type="NCBI Taxonomy" id="3983"/>
    <lineage>
        <taxon>Eukaryota</taxon>
        <taxon>Viridiplantae</taxon>
        <taxon>Streptophyta</taxon>
        <taxon>Embryophyta</taxon>
        <taxon>Tracheophyta</taxon>
        <taxon>Spermatophyta</taxon>
        <taxon>Magnoliopsida</taxon>
        <taxon>eudicotyledons</taxon>
        <taxon>Gunneridae</taxon>
        <taxon>Pentapetalae</taxon>
        <taxon>rosids</taxon>
        <taxon>fabids</taxon>
        <taxon>Malpighiales</taxon>
        <taxon>Euphorbiaceae</taxon>
        <taxon>Crotonoideae</taxon>
        <taxon>Manihoteae</taxon>
        <taxon>Manihot</taxon>
    </lineage>
</organism>
<dbReference type="InterPro" id="IPR013083">
    <property type="entry name" value="Znf_RING/FYVE/PHD"/>
</dbReference>
<keyword evidence="4" id="KW-0238">DNA-binding</keyword>
<evidence type="ECO:0000259" key="9">
    <source>
        <dbReference type="PROSITE" id="PS50829"/>
    </source>
</evidence>
<dbReference type="InterPro" id="IPR001965">
    <property type="entry name" value="Znf_PHD"/>
</dbReference>
<dbReference type="Gene3D" id="3.90.70.200">
    <property type="entry name" value="Plus-3 domain"/>
    <property type="match status" value="1"/>
</dbReference>
<feature type="region of interest" description="Disordered" evidence="6">
    <location>
        <begin position="1010"/>
        <end position="1134"/>
    </location>
</feature>
<evidence type="ECO:0000256" key="2">
    <source>
        <dbReference type="ARBA" id="ARBA00022771"/>
    </source>
</evidence>
<feature type="compositionally biased region" description="Low complexity" evidence="6">
    <location>
        <begin position="1067"/>
        <end position="1077"/>
    </location>
</feature>
<dbReference type="InterPro" id="IPR058668">
    <property type="entry name" value="NERD_dom"/>
</dbReference>
<dbReference type="CDD" id="cd00072">
    <property type="entry name" value="GYF"/>
    <property type="match status" value="1"/>
</dbReference>
<feature type="domain" description="DM2" evidence="11">
    <location>
        <begin position="348"/>
        <end position="431"/>
    </location>
</feature>
<dbReference type="PROSITE" id="PS01359">
    <property type="entry name" value="ZF_PHD_1"/>
    <property type="match status" value="1"/>
</dbReference>
<feature type="domain" description="Plus3" evidence="10">
    <location>
        <begin position="485"/>
        <end position="618"/>
    </location>
</feature>
<dbReference type="Gene3D" id="3.30.40.10">
    <property type="entry name" value="Zinc/RING finger domain, C3HC4 (zinc finger)"/>
    <property type="match status" value="1"/>
</dbReference>
<feature type="compositionally biased region" description="Basic and acidic residues" evidence="6">
    <location>
        <begin position="1038"/>
        <end position="1048"/>
    </location>
</feature>
<dbReference type="Pfam" id="PF02201">
    <property type="entry name" value="SWIB"/>
    <property type="match status" value="1"/>
</dbReference>
<dbReference type="CDD" id="cd15568">
    <property type="entry name" value="PHD5_NSD"/>
    <property type="match status" value="1"/>
</dbReference>
<dbReference type="PANTHER" id="PTHR46695">
    <property type="entry name" value="ZINC FINGER CCCH DOMAIN-CONTAINING PROTEIN 44-RELATED"/>
    <property type="match status" value="1"/>
</dbReference>
<dbReference type="FunFam" id="3.90.70.200:FF:000002">
    <property type="entry name" value="Zinc finger CCCH domain-containing protein 19"/>
    <property type="match status" value="1"/>
</dbReference>
<dbReference type="STRING" id="3983.A0A251LGN7"/>
<feature type="compositionally biased region" description="Low complexity" evidence="6">
    <location>
        <begin position="1407"/>
        <end position="1421"/>
    </location>
</feature>
<dbReference type="SMART" id="SM00444">
    <property type="entry name" value="GYF"/>
    <property type="match status" value="1"/>
</dbReference>
<dbReference type="SMART" id="SM00719">
    <property type="entry name" value="Plus3"/>
    <property type="match status" value="1"/>
</dbReference>
<accession>A0A251LGN7</accession>
<dbReference type="PROSITE" id="PS50829">
    <property type="entry name" value="GYF"/>
    <property type="match status" value="1"/>
</dbReference>
<dbReference type="Gramene" id="Manes.02G101200.6.v8.1">
    <property type="protein sequence ID" value="Manes.02G101200.6.v8.1.CDS"/>
    <property type="gene ID" value="Manes.02G101200.v8.1"/>
</dbReference>
<dbReference type="InterPro" id="IPR003169">
    <property type="entry name" value="GYF"/>
</dbReference>
<evidence type="ECO:0000256" key="5">
    <source>
        <dbReference type="PROSITE-ProRule" id="PRU00723"/>
    </source>
</evidence>
<feature type="region of interest" description="Disordered" evidence="6">
    <location>
        <begin position="671"/>
        <end position="714"/>
    </location>
</feature>
<feature type="region of interest" description="Disordered" evidence="6">
    <location>
        <begin position="87"/>
        <end position="114"/>
    </location>
</feature>
<dbReference type="Gramene" id="Manes.02G101200.3.v8.1">
    <property type="protein sequence ID" value="Manes.02G101200.3.v8.1.CDS"/>
    <property type="gene ID" value="Manes.02G101200.v8.1"/>
</dbReference>
<evidence type="ECO:0000256" key="3">
    <source>
        <dbReference type="ARBA" id="ARBA00022833"/>
    </source>
</evidence>
<dbReference type="PROSITE" id="PS50103">
    <property type="entry name" value="ZF_C3H1"/>
    <property type="match status" value="1"/>
</dbReference>
<dbReference type="SMR" id="A0A251LGN7"/>
<dbReference type="InterPro" id="IPR003121">
    <property type="entry name" value="SWIB_MDM2_domain"/>
</dbReference>
<dbReference type="FunFam" id="3.30.40.10:FF:000303">
    <property type="entry name" value="Zinc finger CCCH domain-containing protein 19"/>
    <property type="match status" value="1"/>
</dbReference>
<dbReference type="PROSITE" id="PS50016">
    <property type="entry name" value="ZF_PHD_2"/>
    <property type="match status" value="1"/>
</dbReference>
<keyword evidence="2 5" id="KW-0863">Zinc-finger</keyword>
<dbReference type="Pfam" id="PF03126">
    <property type="entry name" value="Plus-3"/>
    <property type="match status" value="1"/>
</dbReference>
<dbReference type="InterPro" id="IPR000571">
    <property type="entry name" value="Znf_CCCH"/>
</dbReference>
<dbReference type="GO" id="GO:0008270">
    <property type="term" value="F:zinc ion binding"/>
    <property type="evidence" value="ECO:0007669"/>
    <property type="project" value="UniProtKB-KW"/>
</dbReference>
<feature type="domain" description="C3H1-type" evidence="8">
    <location>
        <begin position="1526"/>
        <end position="1552"/>
    </location>
</feature>
<sequence length="1552" mass="170216">MEPQQQQQQRKQEVEECRPSIQEDKEQRGFDNSLRGADIMTIDQCETIREMDDSQLVGPSPAVAVVTRDVNMVDVQVATVEKVAVAATSTAKRKRGRPPRIQGKTGPQPPALKKNEDEEDVCFICFDGGSLVLCDRRGCPKAYHPACIKRDEAFFRSKAKWNCGWHICSSCQKASHYMCYTCTYSLCKGCTKDADYVCVRGNKGLCGTCMRIIMLIENISPANTEMVQVDFDDKTSWEYLFKVYWVYLKAKLSLTIDELTKAKNPWKGDELPKTRNSWKGACTGFSKEASSVEIYHGNNDKGSCLDSCYENVEANHSKRRKTKDENKVLNEINSPLMEKSDVGKIATLPEGTTWATKELLEFVAHMKNGDTSILSQFDVQGLLLEYVKRNNLRDPHQKSQIVCDSRLITLFGKPLVGHFEMLKLLEYHFLIKEKSPVDDADGGQLEAAGSNDSQPIVSNDRRRKIRKKMDERGPLINPNPDEYAAIDVHNINLLYLKRNLVENLMDDFEKFHEKVVGSFVRIRISGGDQKQDMYRLVQVVGTSKAAESYEVGTRTTNIMLEILNLEKKEVISIDGISSQEFSEDECRRLRQCVKCGLIKRLKVGEIQEKTMALQHVKVSDWLEAEISRLNHLRDRASEKGLRKELRECVEKLELLKSPKERERRLHEIPNIHLDPNMDPSVESEDAGESDEKKQGYHVRSRLSSDGRKGVELNSSPREVDEIAVGDSAEKDLAPACERNKRICTFFVDRDGTTRVCKRVGEGESTWSHDGGAFGRNNHDTSRNQLDATGLASSDWNGRALVQSESLPGVVIPSPLCSGREHSASDIETEKLWHYEDPFGKHQGPFSMIQLRKWNASGLFPPDFRVWRIDEKQDDSILLTEALVGQLPEEPPQHCNSTLLPQEATVASNDAVKKWEDGLSQSSHVTWIDGKGVDHDKKPVQNGDNDLVRCNELGSHSSTWTKAVDVAITNDAPAKNSLQSWDLPQEGKSWVGTSPSSSGKLFESLSLQAREGHGDEKLSSNPCHADENSYRSSVQTSTRGRDEKCKLADNEGYSSQSSGHNWGPQPISSSSSGRDSNSIFVSAAKSPEKSEQNQKVGLSDLPSPTAKHGDGELKGQATDNKLSVGSDVPVQDSGPSWSTASSLVVGGGQLCEVAGDWGGYSCSLAKPFVESNLVNASSLKPTEGVGDHAATPTSASGQLMHSSPHHPTIDTSAWQPIVPEPNEFCSLVDESVSDLLAEVEAMESLGGLPSPTSKMSCGGELTPGSDDDCFSPVEPFSPAPDQGRSDALSSTSDVQIPSQLTASNMPPHSVAPDEPLRASPMPSQSTVTEEPLGLWQTDVLNPQNSFSGHSSSSAEVEGDAKPSDVSVNQWETRSDLEPLASSAVNQGEAGSNIWAPTPSAVRQLEAGSDTQHSASSTADASSGTVKGKGNLNRVEPQGSAGMAWGTGHGSAQQQANSNPAISTNNVGSWGSQPRNGGDNRYSGTRDHRNHYSQGRDSGYVRDRSSWNRQSTYGFGGGGGGGSFKPQGKGQRVCKFYESGYCKKGASCSYWHPS</sequence>
<dbReference type="InterPro" id="IPR036855">
    <property type="entry name" value="Znf_CCCH_sf"/>
</dbReference>
<dbReference type="PROSITE" id="PS51925">
    <property type="entry name" value="SWIB_MDM2"/>
    <property type="match status" value="1"/>
</dbReference>
<proteinExistence type="predicted"/>
<dbReference type="InterPro" id="IPR035445">
    <property type="entry name" value="GYF-like_dom_sf"/>
</dbReference>
<dbReference type="SUPFAM" id="SSF47592">
    <property type="entry name" value="SWIB/MDM2 domain"/>
    <property type="match status" value="1"/>
</dbReference>